<keyword evidence="2" id="KW-0812">Transmembrane</keyword>
<comment type="caution">
    <text evidence="4">The sequence shown here is derived from an EMBL/GenBank/DDBJ whole genome shotgun (WGS) entry which is preliminary data.</text>
</comment>
<dbReference type="InterPro" id="IPR001623">
    <property type="entry name" value="DnaJ_domain"/>
</dbReference>
<dbReference type="Pfam" id="PF00226">
    <property type="entry name" value="DnaJ"/>
    <property type="match status" value="1"/>
</dbReference>
<keyword evidence="2" id="KW-0472">Membrane</keyword>
<dbReference type="GO" id="GO:0051787">
    <property type="term" value="F:misfolded protein binding"/>
    <property type="evidence" value="ECO:0007669"/>
    <property type="project" value="TreeGrafter"/>
</dbReference>
<evidence type="ECO:0000313" key="5">
    <source>
        <dbReference type="Proteomes" id="UP001310890"/>
    </source>
</evidence>
<dbReference type="Gene3D" id="1.10.287.110">
    <property type="entry name" value="DnaJ domain"/>
    <property type="match status" value="1"/>
</dbReference>
<dbReference type="AlphaFoldDB" id="A0AAN7TJC7"/>
<feature type="transmembrane region" description="Helical" evidence="2">
    <location>
        <begin position="12"/>
        <end position="31"/>
    </location>
</feature>
<evidence type="ECO:0000313" key="4">
    <source>
        <dbReference type="EMBL" id="KAK5109418.1"/>
    </source>
</evidence>
<dbReference type="PROSITE" id="PS50076">
    <property type="entry name" value="DNAJ_2"/>
    <property type="match status" value="1"/>
</dbReference>
<feature type="transmembrane region" description="Helical" evidence="2">
    <location>
        <begin position="197"/>
        <end position="215"/>
    </location>
</feature>
<dbReference type="GO" id="GO:0005783">
    <property type="term" value="C:endoplasmic reticulum"/>
    <property type="evidence" value="ECO:0007669"/>
    <property type="project" value="TreeGrafter"/>
</dbReference>
<proteinExistence type="predicted"/>
<feature type="domain" description="J" evidence="3">
    <location>
        <begin position="78"/>
        <end position="149"/>
    </location>
</feature>
<dbReference type="SMART" id="SM00271">
    <property type="entry name" value="DnaJ"/>
    <property type="match status" value="1"/>
</dbReference>
<dbReference type="GO" id="GO:0036503">
    <property type="term" value="P:ERAD pathway"/>
    <property type="evidence" value="ECO:0007669"/>
    <property type="project" value="TreeGrafter"/>
</dbReference>
<dbReference type="SUPFAM" id="SSF46565">
    <property type="entry name" value="Chaperone J-domain"/>
    <property type="match status" value="1"/>
</dbReference>
<feature type="transmembrane region" description="Helical" evidence="2">
    <location>
        <begin position="52"/>
        <end position="67"/>
    </location>
</feature>
<evidence type="ECO:0000259" key="3">
    <source>
        <dbReference type="PROSITE" id="PS50076"/>
    </source>
</evidence>
<dbReference type="PANTHER" id="PTHR44360">
    <property type="entry name" value="DNAJ HOMOLOG SUBFAMILY B MEMBER 9"/>
    <property type="match status" value="1"/>
</dbReference>
<dbReference type="GO" id="GO:0051087">
    <property type="term" value="F:protein-folding chaperone binding"/>
    <property type="evidence" value="ECO:0007669"/>
    <property type="project" value="TreeGrafter"/>
</dbReference>
<evidence type="ECO:0000256" key="1">
    <source>
        <dbReference type="ARBA" id="ARBA00023186"/>
    </source>
</evidence>
<name>A0AAN7TJC7_9PEZI</name>
<dbReference type="PRINTS" id="PR00625">
    <property type="entry name" value="JDOMAIN"/>
</dbReference>
<dbReference type="InterPro" id="IPR051948">
    <property type="entry name" value="Hsp70_co-chaperone_J-domain"/>
</dbReference>
<organism evidence="4 5">
    <name type="scientific">Meristemomyces frigidus</name>
    <dbReference type="NCBI Taxonomy" id="1508187"/>
    <lineage>
        <taxon>Eukaryota</taxon>
        <taxon>Fungi</taxon>
        <taxon>Dikarya</taxon>
        <taxon>Ascomycota</taxon>
        <taxon>Pezizomycotina</taxon>
        <taxon>Dothideomycetes</taxon>
        <taxon>Dothideomycetidae</taxon>
        <taxon>Mycosphaerellales</taxon>
        <taxon>Teratosphaeriaceae</taxon>
        <taxon>Meristemomyces</taxon>
    </lineage>
</organism>
<reference evidence="4" key="1">
    <citation type="submission" date="2023-08" db="EMBL/GenBank/DDBJ databases">
        <title>Black Yeasts Isolated from many extreme environments.</title>
        <authorList>
            <person name="Coleine C."/>
            <person name="Stajich J.E."/>
            <person name="Selbmann L."/>
        </authorList>
    </citation>
    <scope>NUCLEOTIDE SEQUENCE</scope>
    <source>
        <strain evidence="4">CCFEE 5401</strain>
    </source>
</reference>
<dbReference type="PANTHER" id="PTHR44360:SF1">
    <property type="entry name" value="DNAJ HOMOLOG SUBFAMILY B MEMBER 9"/>
    <property type="match status" value="1"/>
</dbReference>
<keyword evidence="1" id="KW-0143">Chaperone</keyword>
<feature type="transmembrane region" description="Helical" evidence="2">
    <location>
        <begin position="173"/>
        <end position="192"/>
    </location>
</feature>
<dbReference type="CDD" id="cd06257">
    <property type="entry name" value="DnaJ"/>
    <property type="match status" value="1"/>
</dbReference>
<dbReference type="Proteomes" id="UP001310890">
    <property type="component" value="Unassembled WGS sequence"/>
</dbReference>
<gene>
    <name evidence="4" type="ORF">LTR62_007084</name>
</gene>
<accession>A0AAN7TJC7</accession>
<protein>
    <recommendedName>
        <fullName evidence="3">J domain-containing protein</fullName>
    </recommendedName>
</protein>
<sequence length="362" mass="40776">MSTSNLFSLAGWYFLPNLATGYLHTALYAIFMRAGDPKPAPGSARHARDRKRVFMFVILAYLCYTIYESDWQLRRQSDFYQDLGVLHSTTEKEIQSRFRRLTVQYHPDKVAASAAAGERATVEAVYVQLKLARDVLIDPAKKFAYDRFGPEILGWQSCKTVRDFVTMGVQRTSVYYVASGAVLVLLGVLGYLQQGKFWRYLVMGALFVVEVQTMMRPDFPTALTRAINPILLSTGIRAPYLPFQMLLLLRKLVLTFFIAMSQLGPVLQRQQASVADGDGVPTRLLERMDGLAKATDQEVTRLVGLELMPFAGDQASQRELRTSLKEWLVQNTIRNDPEVKGAIAQVLDKRRREGGMDASMVG</sequence>
<dbReference type="EMBL" id="JAVRRL010000065">
    <property type="protein sequence ID" value="KAK5109418.1"/>
    <property type="molecule type" value="Genomic_DNA"/>
</dbReference>
<dbReference type="InterPro" id="IPR036869">
    <property type="entry name" value="J_dom_sf"/>
</dbReference>
<keyword evidence="2" id="KW-1133">Transmembrane helix</keyword>
<evidence type="ECO:0000256" key="2">
    <source>
        <dbReference type="SAM" id="Phobius"/>
    </source>
</evidence>